<dbReference type="EMBL" id="BAAAEN010000031">
    <property type="protein sequence ID" value="GAA0528689.1"/>
    <property type="molecule type" value="Genomic_DNA"/>
</dbReference>
<accession>A0ABP3MYQ6</accession>
<dbReference type="SUPFAM" id="SSF89562">
    <property type="entry name" value="RraA-like"/>
    <property type="match status" value="1"/>
</dbReference>
<dbReference type="NCBIfam" id="NF006731">
    <property type="entry name" value="PRK09262.1"/>
    <property type="match status" value="1"/>
</dbReference>
<evidence type="ECO:0000313" key="2">
    <source>
        <dbReference type="EMBL" id="GAA0528689.1"/>
    </source>
</evidence>
<protein>
    <submittedName>
        <fullName evidence="2">4-carboxy-4-hydroxy-2-oxoadipate aldolase/oxaloacetate decarboxylase</fullName>
    </submittedName>
</protein>
<dbReference type="PANTHER" id="PTHR33254:SF16">
    <property type="entry name" value="BLR3842 PROTEIN"/>
    <property type="match status" value="1"/>
</dbReference>
<dbReference type="Proteomes" id="UP001501706">
    <property type="component" value="Unassembled WGS sequence"/>
</dbReference>
<dbReference type="Gene3D" id="3.50.30.40">
    <property type="entry name" value="Ribonuclease E inhibitor RraA/RraA-like"/>
    <property type="match status" value="1"/>
</dbReference>
<sequence>MKNVVVRNIPRGPQDLIAELATHGVATVHEAMGRAGLMAPYLRPIYAGASIAGTAVTALTAPGDNWMLHVAIEQCRPGDILVVGVMCENTDGMIGDLICTSLKTRGVQGVVIDAGCRDVRTLTEMRFPVWSRAISARGTVKATLGHVNLPVVCAGMNVNPGDAIVADDDGVVVVPRLEIARTLELARQRTAKALSGRRAVAGCGQHAPGPGSRRSPLRLQRDMTPPYALRAPPRGRRWRTGEAGSAASWDN</sequence>
<dbReference type="PANTHER" id="PTHR33254">
    <property type="entry name" value="4-HYDROXY-4-METHYL-2-OXOGLUTARATE ALDOLASE 3-RELATED"/>
    <property type="match status" value="1"/>
</dbReference>
<keyword evidence="3" id="KW-1185">Reference proteome</keyword>
<dbReference type="Pfam" id="PF03737">
    <property type="entry name" value="RraA-like"/>
    <property type="match status" value="1"/>
</dbReference>
<dbReference type="CDD" id="cd16841">
    <property type="entry name" value="RraA_family"/>
    <property type="match status" value="1"/>
</dbReference>
<feature type="region of interest" description="Disordered" evidence="1">
    <location>
        <begin position="197"/>
        <end position="251"/>
    </location>
</feature>
<organism evidence="2 3">
    <name type="scientific">Pigmentiphaga daeguensis</name>
    <dbReference type="NCBI Taxonomy" id="414049"/>
    <lineage>
        <taxon>Bacteria</taxon>
        <taxon>Pseudomonadati</taxon>
        <taxon>Pseudomonadota</taxon>
        <taxon>Betaproteobacteria</taxon>
        <taxon>Burkholderiales</taxon>
        <taxon>Alcaligenaceae</taxon>
        <taxon>Pigmentiphaga</taxon>
    </lineage>
</organism>
<proteinExistence type="predicted"/>
<dbReference type="InterPro" id="IPR036704">
    <property type="entry name" value="RraA/RraA-like_sf"/>
</dbReference>
<evidence type="ECO:0000256" key="1">
    <source>
        <dbReference type="SAM" id="MobiDB-lite"/>
    </source>
</evidence>
<evidence type="ECO:0000313" key="3">
    <source>
        <dbReference type="Proteomes" id="UP001501706"/>
    </source>
</evidence>
<name>A0ABP3MYQ6_9BURK</name>
<comment type="caution">
    <text evidence="2">The sequence shown here is derived from an EMBL/GenBank/DDBJ whole genome shotgun (WGS) entry which is preliminary data.</text>
</comment>
<reference evidence="3" key="1">
    <citation type="journal article" date="2019" name="Int. J. Syst. Evol. Microbiol.">
        <title>The Global Catalogue of Microorganisms (GCM) 10K type strain sequencing project: providing services to taxonomists for standard genome sequencing and annotation.</title>
        <authorList>
            <consortium name="The Broad Institute Genomics Platform"/>
            <consortium name="The Broad Institute Genome Sequencing Center for Infectious Disease"/>
            <person name="Wu L."/>
            <person name="Ma J."/>
        </authorList>
    </citation>
    <scope>NUCLEOTIDE SEQUENCE [LARGE SCALE GENOMIC DNA]</scope>
    <source>
        <strain evidence="3">JCM 14330</strain>
    </source>
</reference>
<dbReference type="InterPro" id="IPR005493">
    <property type="entry name" value="RraA/RraA-like"/>
</dbReference>
<gene>
    <name evidence="2" type="ORF">GCM10009097_52810</name>
</gene>